<dbReference type="SUPFAM" id="SSF101307">
    <property type="entry name" value="YutG-like"/>
    <property type="match status" value="1"/>
</dbReference>
<keyword evidence="1" id="KW-0812">Transmembrane</keyword>
<dbReference type="InterPro" id="IPR036681">
    <property type="entry name" value="PgpA-like_sf"/>
</dbReference>
<dbReference type="PANTHER" id="PTHR36305">
    <property type="entry name" value="PHOSPHATIDYLGLYCEROPHOSPHATASE A"/>
    <property type="match status" value="1"/>
</dbReference>
<feature type="transmembrane region" description="Helical" evidence="1">
    <location>
        <begin position="20"/>
        <end position="49"/>
    </location>
</feature>
<name>A0ABZ3HDF8_9BACT</name>
<dbReference type="InterPro" id="IPR026037">
    <property type="entry name" value="PgpA"/>
</dbReference>
<keyword evidence="4" id="KW-1185">Reference proteome</keyword>
<evidence type="ECO:0000256" key="1">
    <source>
        <dbReference type="SAM" id="Phobius"/>
    </source>
</evidence>
<feature type="transmembrane region" description="Helical" evidence="1">
    <location>
        <begin position="70"/>
        <end position="90"/>
    </location>
</feature>
<dbReference type="InterPro" id="IPR007686">
    <property type="entry name" value="YutG/PgpA"/>
</dbReference>
<dbReference type="CDD" id="cd06971">
    <property type="entry name" value="PgpA"/>
    <property type="match status" value="1"/>
</dbReference>
<evidence type="ECO:0000259" key="2">
    <source>
        <dbReference type="Pfam" id="PF04608"/>
    </source>
</evidence>
<gene>
    <name evidence="3" type="ORF">WCY31_09890</name>
</gene>
<sequence length="167" mass="17619">MFLTVGYSGLSPKAPGTVGTLVSLPIGMAILLFLGPQTLFLATILITLIAVKTIDAHEQAGNPHDDQRIVIDELAGMWLALAIAPGMMIAPEALTQWENGFLVQSLLGFAFFRLYDIKKPSMIGRIDREAKGGIGVMGDDLLAGVLAGISAALVWQVILKATAAFAA</sequence>
<dbReference type="Proteomes" id="UP001447842">
    <property type="component" value="Chromosome"/>
</dbReference>
<proteinExistence type="predicted"/>
<protein>
    <submittedName>
        <fullName evidence="3">Phosphatidylglycerophosphatase A</fullName>
    </submittedName>
</protein>
<organism evidence="3 4">
    <name type="scientific">Sulfurimonas diazotrophicus</name>
    <dbReference type="NCBI Taxonomy" id="3131939"/>
    <lineage>
        <taxon>Bacteria</taxon>
        <taxon>Pseudomonadati</taxon>
        <taxon>Campylobacterota</taxon>
        <taxon>Epsilonproteobacteria</taxon>
        <taxon>Campylobacterales</taxon>
        <taxon>Sulfurimonadaceae</taxon>
        <taxon>Sulfurimonas</taxon>
    </lineage>
</organism>
<dbReference type="Pfam" id="PF04608">
    <property type="entry name" value="PgpA"/>
    <property type="match status" value="1"/>
</dbReference>
<keyword evidence="1" id="KW-0472">Membrane</keyword>
<dbReference type="PANTHER" id="PTHR36305:SF1">
    <property type="entry name" value="PHOSPHATIDYLGLYCEROPHOSPHATASE A"/>
    <property type="match status" value="1"/>
</dbReference>
<accession>A0ABZ3HDF8</accession>
<dbReference type="EMBL" id="CP147920">
    <property type="protein sequence ID" value="XAU16366.1"/>
    <property type="molecule type" value="Genomic_DNA"/>
</dbReference>
<feature type="domain" description="YutG/PgpA" evidence="2">
    <location>
        <begin position="2"/>
        <end position="153"/>
    </location>
</feature>
<dbReference type="PIRSF" id="PIRSF006162">
    <property type="entry name" value="PgpA"/>
    <property type="match status" value="1"/>
</dbReference>
<keyword evidence="1" id="KW-1133">Transmembrane helix</keyword>
<reference evidence="3 4" key="1">
    <citation type="submission" date="2024-03" db="EMBL/GenBank/DDBJ databases">
        <title>Sulfurimonas sp. HSL3-1.</title>
        <authorList>
            <person name="Wang S."/>
        </authorList>
    </citation>
    <scope>NUCLEOTIDE SEQUENCE [LARGE SCALE GENOMIC DNA]</scope>
    <source>
        <strain evidence="3 4">HSL3-1</strain>
    </source>
</reference>
<evidence type="ECO:0000313" key="4">
    <source>
        <dbReference type="Proteomes" id="UP001447842"/>
    </source>
</evidence>
<feature type="transmembrane region" description="Helical" evidence="1">
    <location>
        <begin position="136"/>
        <end position="158"/>
    </location>
</feature>
<evidence type="ECO:0000313" key="3">
    <source>
        <dbReference type="EMBL" id="XAU16366.1"/>
    </source>
</evidence>